<protein>
    <submittedName>
        <fullName evidence="3">DUF3221 domain-containing protein</fullName>
    </submittedName>
</protein>
<dbReference type="Proteomes" id="UP000278807">
    <property type="component" value="Unassembled WGS sequence"/>
</dbReference>
<evidence type="ECO:0000313" key="3">
    <source>
        <dbReference type="WBParaSite" id="HNAJ_0000651701-mRNA-1"/>
    </source>
</evidence>
<evidence type="ECO:0000313" key="2">
    <source>
        <dbReference type="Proteomes" id="UP000278807"/>
    </source>
</evidence>
<name>A0A0R3THH6_RODNA</name>
<gene>
    <name evidence="1" type="ORF">HNAJ_LOCUS6513</name>
</gene>
<sequence length="136" mass="15372">MISIVFQTSDVSTPVKVVLRNFDGTPIATSREEQDAVGFQIIPVLLLGHTADVSKGISSETMKDGKSNDTETSKVAHKSDWQYLLEGYVKTEELKFTDNEQGLIEKIREQRKYELSGEYLFEVPMMVDSLLVLKNR</sequence>
<organism evidence="3">
    <name type="scientific">Rodentolepis nana</name>
    <name type="common">Dwarf tapeworm</name>
    <name type="synonym">Hymenolepis nana</name>
    <dbReference type="NCBI Taxonomy" id="102285"/>
    <lineage>
        <taxon>Eukaryota</taxon>
        <taxon>Metazoa</taxon>
        <taxon>Spiralia</taxon>
        <taxon>Lophotrochozoa</taxon>
        <taxon>Platyhelminthes</taxon>
        <taxon>Cestoda</taxon>
        <taxon>Eucestoda</taxon>
        <taxon>Cyclophyllidea</taxon>
        <taxon>Hymenolepididae</taxon>
        <taxon>Rodentolepis</taxon>
    </lineage>
</organism>
<dbReference type="EMBL" id="UZAE01007290">
    <property type="protein sequence ID" value="VDO02373.1"/>
    <property type="molecule type" value="Genomic_DNA"/>
</dbReference>
<proteinExistence type="predicted"/>
<reference evidence="1 2" key="2">
    <citation type="submission" date="2018-11" db="EMBL/GenBank/DDBJ databases">
        <authorList>
            <consortium name="Pathogen Informatics"/>
        </authorList>
    </citation>
    <scope>NUCLEOTIDE SEQUENCE [LARGE SCALE GENOMIC DNA]</scope>
</reference>
<dbReference type="AlphaFoldDB" id="A0A0R3THH6"/>
<accession>A0A0R3THH6</accession>
<keyword evidence="2" id="KW-1185">Reference proteome</keyword>
<dbReference type="WBParaSite" id="HNAJ_0000651701-mRNA-1">
    <property type="protein sequence ID" value="HNAJ_0000651701-mRNA-1"/>
    <property type="gene ID" value="HNAJ_0000651701"/>
</dbReference>
<evidence type="ECO:0000313" key="1">
    <source>
        <dbReference type="EMBL" id="VDO02373.1"/>
    </source>
</evidence>
<reference evidence="3" key="1">
    <citation type="submission" date="2017-02" db="UniProtKB">
        <authorList>
            <consortium name="WormBaseParasite"/>
        </authorList>
    </citation>
    <scope>IDENTIFICATION</scope>
</reference>